<name>A0A7S2ZAS6_9RHOD</name>
<sequence>MKFPDLPRETALERIDKSDTFTATKKVAGNTSEHFPNSRRPVQACHFCAPTLLPINSFDDCRTISCKHEQTRNLQCQNEGIRASTIRAMNEVAELSGVLSNGQGKIANQGLPFSLNSHPVALT</sequence>
<accession>A0A7S2ZAS6</accession>
<protein>
    <submittedName>
        <fullName evidence="1">Uncharacterized protein</fullName>
    </submittedName>
</protein>
<dbReference type="AlphaFoldDB" id="A0A7S2ZAS6"/>
<gene>
    <name evidence="1" type="ORF">RMAR00112_LOCUS2063</name>
</gene>
<organism evidence="1">
    <name type="scientific">Rhodosorus marinus</name>
    <dbReference type="NCBI Taxonomy" id="101924"/>
    <lineage>
        <taxon>Eukaryota</taxon>
        <taxon>Rhodophyta</taxon>
        <taxon>Stylonematophyceae</taxon>
        <taxon>Stylonematales</taxon>
        <taxon>Stylonemataceae</taxon>
        <taxon>Rhodosorus</taxon>
    </lineage>
</organism>
<proteinExistence type="predicted"/>
<evidence type="ECO:0000313" key="1">
    <source>
        <dbReference type="EMBL" id="CAE0034119.1"/>
    </source>
</evidence>
<dbReference type="EMBL" id="HBHW01002624">
    <property type="protein sequence ID" value="CAE0034119.1"/>
    <property type="molecule type" value="Transcribed_RNA"/>
</dbReference>
<reference evidence="1" key="1">
    <citation type="submission" date="2021-01" db="EMBL/GenBank/DDBJ databases">
        <authorList>
            <person name="Corre E."/>
            <person name="Pelletier E."/>
            <person name="Niang G."/>
            <person name="Scheremetjew M."/>
            <person name="Finn R."/>
            <person name="Kale V."/>
            <person name="Holt S."/>
            <person name="Cochrane G."/>
            <person name="Meng A."/>
            <person name="Brown T."/>
            <person name="Cohen L."/>
        </authorList>
    </citation>
    <scope>NUCLEOTIDE SEQUENCE</scope>
    <source>
        <strain evidence="1">CCMP 769</strain>
    </source>
</reference>